<gene>
    <name evidence="3" type="ORF">HNQ77_001680</name>
</gene>
<dbReference type="InterPro" id="IPR010982">
    <property type="entry name" value="Lambda_DNA-bd_dom_sf"/>
</dbReference>
<sequence>MKQATFADAISLTLKQAGEIERGNSFPKPEKLEIIAKALNVPLKELFDFSKTRYFPTPPAMPTTETRRPAKKSRRNQDI</sequence>
<dbReference type="Pfam" id="PF01381">
    <property type="entry name" value="HTH_3"/>
    <property type="match status" value="1"/>
</dbReference>
<dbReference type="OrthoDB" id="2902336at2"/>
<evidence type="ECO:0000259" key="2">
    <source>
        <dbReference type="PROSITE" id="PS50943"/>
    </source>
</evidence>
<feature type="domain" description="HTH cro/C1-type" evidence="2">
    <location>
        <begin position="1"/>
        <end position="46"/>
    </location>
</feature>
<evidence type="ECO:0000313" key="3">
    <source>
        <dbReference type="EMBL" id="MBB6143731.1"/>
    </source>
</evidence>
<feature type="region of interest" description="Disordered" evidence="1">
    <location>
        <begin position="54"/>
        <end position="79"/>
    </location>
</feature>
<keyword evidence="4" id="KW-1185">Reference proteome</keyword>
<protein>
    <submittedName>
        <fullName evidence="3">Transcriptional regulator with XRE-family HTH domain</fullName>
    </submittedName>
</protein>
<reference evidence="3 4" key="1">
    <citation type="submission" date="2020-08" db="EMBL/GenBank/DDBJ databases">
        <title>Genomic Encyclopedia of Type Strains, Phase IV (KMG-IV): sequencing the most valuable type-strain genomes for metagenomic binning, comparative biology and taxonomic classification.</title>
        <authorList>
            <person name="Goeker M."/>
        </authorList>
    </citation>
    <scope>NUCLEOTIDE SEQUENCE [LARGE SCALE GENOMIC DNA]</scope>
    <source>
        <strain evidence="3 4">DSM 103733</strain>
    </source>
</reference>
<dbReference type="Proteomes" id="UP000538666">
    <property type="component" value="Unassembled WGS sequence"/>
</dbReference>
<dbReference type="PROSITE" id="PS50943">
    <property type="entry name" value="HTH_CROC1"/>
    <property type="match status" value="1"/>
</dbReference>
<accession>A0A841JXL6</accession>
<organism evidence="3 4">
    <name type="scientific">Silvibacterium bohemicum</name>
    <dbReference type="NCBI Taxonomy" id="1577686"/>
    <lineage>
        <taxon>Bacteria</taxon>
        <taxon>Pseudomonadati</taxon>
        <taxon>Acidobacteriota</taxon>
        <taxon>Terriglobia</taxon>
        <taxon>Terriglobales</taxon>
        <taxon>Acidobacteriaceae</taxon>
        <taxon>Silvibacterium</taxon>
    </lineage>
</organism>
<comment type="caution">
    <text evidence="3">The sequence shown here is derived from an EMBL/GenBank/DDBJ whole genome shotgun (WGS) entry which is preliminary data.</text>
</comment>
<dbReference type="InterPro" id="IPR001387">
    <property type="entry name" value="Cro/C1-type_HTH"/>
</dbReference>
<dbReference type="SUPFAM" id="SSF47413">
    <property type="entry name" value="lambda repressor-like DNA-binding domains"/>
    <property type="match status" value="1"/>
</dbReference>
<evidence type="ECO:0000313" key="4">
    <source>
        <dbReference type="Proteomes" id="UP000538666"/>
    </source>
</evidence>
<name>A0A841JXL6_9BACT</name>
<evidence type="ECO:0000256" key="1">
    <source>
        <dbReference type="SAM" id="MobiDB-lite"/>
    </source>
</evidence>
<dbReference type="AlphaFoldDB" id="A0A841JXL6"/>
<dbReference type="Gene3D" id="1.10.260.40">
    <property type="entry name" value="lambda repressor-like DNA-binding domains"/>
    <property type="match status" value="1"/>
</dbReference>
<proteinExistence type="predicted"/>
<dbReference type="CDD" id="cd00093">
    <property type="entry name" value="HTH_XRE"/>
    <property type="match status" value="1"/>
</dbReference>
<dbReference type="GO" id="GO:0003677">
    <property type="term" value="F:DNA binding"/>
    <property type="evidence" value="ECO:0007669"/>
    <property type="project" value="InterPro"/>
</dbReference>
<dbReference type="EMBL" id="JACHEK010000003">
    <property type="protein sequence ID" value="MBB6143731.1"/>
    <property type="molecule type" value="Genomic_DNA"/>
</dbReference>
<feature type="compositionally biased region" description="Basic residues" evidence="1">
    <location>
        <begin position="69"/>
        <end position="79"/>
    </location>
</feature>